<evidence type="ECO:0000313" key="2">
    <source>
        <dbReference type="Proteomes" id="UP000032408"/>
    </source>
</evidence>
<keyword evidence="2" id="KW-1185">Reference proteome</keyword>
<reference evidence="1 2" key="2">
    <citation type="journal article" date="2016" name="ISME J.">
        <title>Physiological and genomic characterization of two novel marine thaumarchaeal strains indicates niche differentiation.</title>
        <authorList>
            <person name="Bayer B."/>
            <person name="Vojvoda J."/>
            <person name="Offre P."/>
            <person name="Alves R.J."/>
            <person name="Elisabeth N.H."/>
            <person name="Garcia J.A."/>
            <person name="Volland J.M."/>
            <person name="Srivastava A."/>
            <person name="Schleper C."/>
            <person name="Herndl G.J."/>
        </authorList>
    </citation>
    <scope>NUCLEOTIDE SEQUENCE [LARGE SCALE GENOMIC DNA]</scope>
    <source>
        <strain evidence="1 2">NF5</strain>
    </source>
</reference>
<evidence type="ECO:0008006" key="3">
    <source>
        <dbReference type="Google" id="ProtNLM"/>
    </source>
</evidence>
<dbReference type="KEGG" id="nin:NADRNF5_1856"/>
<accession>A0A0D5C405</accession>
<name>A0A0D5C405_9ARCH</name>
<dbReference type="GeneID" id="24821023"/>
<dbReference type="STRING" id="1580092.NADRNF5_1856"/>
<gene>
    <name evidence="1" type="ORF">NADRNF5_1856</name>
</gene>
<evidence type="ECO:0000313" key="1">
    <source>
        <dbReference type="EMBL" id="AJW71534.1"/>
    </source>
</evidence>
<proteinExistence type="predicted"/>
<dbReference type="Proteomes" id="UP000032408">
    <property type="component" value="Chromosome"/>
</dbReference>
<dbReference type="HOGENOM" id="CLU_2712601_0_0_2"/>
<reference evidence="2" key="1">
    <citation type="submission" date="2015-03" db="EMBL/GenBank/DDBJ databases">
        <title>Characterization of two novel Thaumarchaeota isolated from the Northern Adriatic Sea.</title>
        <authorList>
            <person name="Bayer B."/>
            <person name="Vojvoda J."/>
            <person name="Offre P."/>
            <person name="Srivastava A."/>
            <person name="Elisabeth N."/>
            <person name="Garcia J.A.L."/>
            <person name="Schleper C."/>
            <person name="Herndl G.J."/>
        </authorList>
    </citation>
    <scope>NUCLEOTIDE SEQUENCE [LARGE SCALE GENOMIC DNA]</scope>
    <source>
        <strain evidence="2">NF5</strain>
    </source>
</reference>
<protein>
    <recommendedName>
        <fullName evidence="3">Double zinc ribbon domain-containing protein</fullName>
    </recommendedName>
</protein>
<organism evidence="1 2">
    <name type="scientific">Nitrosopumilus adriaticus</name>
    <dbReference type="NCBI Taxonomy" id="1580092"/>
    <lineage>
        <taxon>Archaea</taxon>
        <taxon>Nitrososphaerota</taxon>
        <taxon>Nitrososphaeria</taxon>
        <taxon>Nitrosopumilales</taxon>
        <taxon>Nitrosopumilaceae</taxon>
        <taxon>Nitrosopumilus</taxon>
    </lineage>
</organism>
<dbReference type="EMBL" id="CP011070">
    <property type="protein sequence ID" value="AJW71534.1"/>
    <property type="molecule type" value="Genomic_DNA"/>
</dbReference>
<sequence length="80" mass="9014">MKKSFPNGRLVGEISLEVQTMPDTLCRQCGGELDVAKKCFHCRHPIQMICTQCTELTEIRFHSQCMYQEGILSHTVAALA</sequence>
<dbReference type="RefSeq" id="WP_237089259.1">
    <property type="nucleotide sequence ID" value="NZ_CP011070.1"/>
</dbReference>
<dbReference type="AlphaFoldDB" id="A0A0D5C405"/>